<dbReference type="KEGG" id="soa:G3M56_008475"/>
<dbReference type="InterPro" id="IPR005135">
    <property type="entry name" value="Endo/exonuclease/phosphatase"/>
</dbReference>
<accession>A0A6B3L9S9</accession>
<dbReference type="Pfam" id="PF03372">
    <property type="entry name" value="Exo_endo_phos"/>
    <property type="match status" value="1"/>
</dbReference>
<sequence length="234" mass="26369">MPLTLATWNLEWATARQKRSPIIHQMVSETAPDIVCFTEANLDCLPVEAHVISSGADYGYGDKYPQRRKVVLTSSDPWEDVANEGPEGMPPGRFVSGITHGVRVLGVCIPWADAHVSTGRKDAKRWEEHMRYLNGLERMIQQYQSEPLCVVGDFNQRVPKGRQPQQVLDRLLDVFSPLTIHTAHHRCPEDKLLIDHVATSGHLSYAIDRLLPMTFEETRLSDHNGHVGPLCFVN</sequence>
<gene>
    <name evidence="2" type="ORF">G3M56_008475</name>
</gene>
<dbReference type="Gene3D" id="3.60.10.10">
    <property type="entry name" value="Endonuclease/exonuclease/phosphatase"/>
    <property type="match status" value="1"/>
</dbReference>
<dbReference type="RefSeq" id="WP_164363566.1">
    <property type="nucleotide sequence ID" value="NZ_CP066776.1"/>
</dbReference>
<dbReference type="GO" id="GO:0004519">
    <property type="term" value="F:endonuclease activity"/>
    <property type="evidence" value="ECO:0007669"/>
    <property type="project" value="UniProtKB-KW"/>
</dbReference>
<name>A0A6B3L9S9_9BACT</name>
<feature type="domain" description="Endonuclease/exonuclease/phosphatase" evidence="1">
    <location>
        <begin position="6"/>
        <end position="201"/>
    </location>
</feature>
<dbReference type="InterPro" id="IPR036691">
    <property type="entry name" value="Endo/exonu/phosph_ase_sf"/>
</dbReference>
<keyword evidence="2" id="KW-0269">Exonuclease</keyword>
<evidence type="ECO:0000259" key="1">
    <source>
        <dbReference type="Pfam" id="PF03372"/>
    </source>
</evidence>
<reference evidence="2 3" key="1">
    <citation type="submission" date="2020-12" db="EMBL/GenBank/DDBJ databases">
        <title>Sulforoseuscoccus oceanibium gen. nov., sp. nov., a representative of the phylum Verrucomicrobia with special cytoplasmic membrane, and proposal of Sulforoseuscoccusaceae fam. nov.</title>
        <authorList>
            <person name="Xi F."/>
        </authorList>
    </citation>
    <scope>NUCLEOTIDE SEQUENCE [LARGE SCALE GENOMIC DNA]</scope>
    <source>
        <strain evidence="2 3">T37</strain>
    </source>
</reference>
<evidence type="ECO:0000313" key="3">
    <source>
        <dbReference type="Proteomes" id="UP000475117"/>
    </source>
</evidence>
<dbReference type="GO" id="GO:0004527">
    <property type="term" value="F:exonuclease activity"/>
    <property type="evidence" value="ECO:0007669"/>
    <property type="project" value="UniProtKB-KW"/>
</dbReference>
<organism evidence="2 3">
    <name type="scientific">Sulfuriroseicoccus oceanibius</name>
    <dbReference type="NCBI Taxonomy" id="2707525"/>
    <lineage>
        <taxon>Bacteria</taxon>
        <taxon>Pseudomonadati</taxon>
        <taxon>Verrucomicrobiota</taxon>
        <taxon>Verrucomicrobiia</taxon>
        <taxon>Verrucomicrobiales</taxon>
        <taxon>Verrucomicrobiaceae</taxon>
        <taxon>Sulfuriroseicoccus</taxon>
    </lineage>
</organism>
<dbReference type="SUPFAM" id="SSF56219">
    <property type="entry name" value="DNase I-like"/>
    <property type="match status" value="1"/>
</dbReference>
<proteinExistence type="predicted"/>
<keyword evidence="2" id="KW-0255">Endonuclease</keyword>
<keyword evidence="2" id="KW-0378">Hydrolase</keyword>
<keyword evidence="2" id="KW-0540">Nuclease</keyword>
<dbReference type="Proteomes" id="UP000475117">
    <property type="component" value="Chromosome"/>
</dbReference>
<dbReference type="EMBL" id="CP066776">
    <property type="protein sequence ID" value="QQL43931.1"/>
    <property type="molecule type" value="Genomic_DNA"/>
</dbReference>
<protein>
    <submittedName>
        <fullName evidence="2">Endonuclease/exonuclease/phosphatase family protein</fullName>
    </submittedName>
</protein>
<keyword evidence="3" id="KW-1185">Reference proteome</keyword>
<evidence type="ECO:0000313" key="2">
    <source>
        <dbReference type="EMBL" id="QQL43931.1"/>
    </source>
</evidence>
<dbReference type="AlphaFoldDB" id="A0A6B3L9S9"/>